<evidence type="ECO:0000256" key="1">
    <source>
        <dbReference type="SAM" id="Phobius"/>
    </source>
</evidence>
<sequence length="124" mass="13590">MQQRNNIGIVVADCVQLINSSIVGVVHVLITLVTGSEAPAAVPVAVRLLPVAVAHLATLHRDTVGGDAAIGTLPVRKQMFHILRFHMVVAVAASCLIQFFPQRLYMMCHLPNFLIIHHLMEIIR</sequence>
<dbReference type="Proteomes" id="UP000095662">
    <property type="component" value="Unassembled WGS sequence"/>
</dbReference>
<protein>
    <submittedName>
        <fullName evidence="2">Uncharacterized protein</fullName>
    </submittedName>
</protein>
<reference evidence="2 3" key="1">
    <citation type="submission" date="2015-09" db="EMBL/GenBank/DDBJ databases">
        <authorList>
            <consortium name="Pathogen Informatics"/>
        </authorList>
    </citation>
    <scope>NUCLEOTIDE SEQUENCE [LARGE SCALE GENOMIC DNA]</scope>
    <source>
        <strain evidence="2 3">2789STDY5834928</strain>
    </source>
</reference>
<organism evidence="2 3">
    <name type="scientific">[Eubacterium] siraeum</name>
    <dbReference type="NCBI Taxonomy" id="39492"/>
    <lineage>
        <taxon>Bacteria</taxon>
        <taxon>Bacillati</taxon>
        <taxon>Bacillota</taxon>
        <taxon>Clostridia</taxon>
        <taxon>Eubacteriales</taxon>
        <taxon>Oscillospiraceae</taxon>
        <taxon>Oscillospiraceae incertae sedis</taxon>
    </lineage>
</organism>
<feature type="transmembrane region" description="Helical" evidence="1">
    <location>
        <begin position="82"/>
        <end position="100"/>
    </location>
</feature>
<accession>A0A174ZM32</accession>
<proteinExistence type="predicted"/>
<keyword evidence="1" id="KW-0812">Transmembrane</keyword>
<dbReference type="EMBL" id="CZBY01000007">
    <property type="protein sequence ID" value="CUQ85226.1"/>
    <property type="molecule type" value="Genomic_DNA"/>
</dbReference>
<gene>
    <name evidence="2" type="ORF">ERS852540_01054</name>
</gene>
<evidence type="ECO:0000313" key="3">
    <source>
        <dbReference type="Proteomes" id="UP000095662"/>
    </source>
</evidence>
<dbReference type="AlphaFoldDB" id="A0A174ZM32"/>
<keyword evidence="1" id="KW-1133">Transmembrane helix</keyword>
<evidence type="ECO:0000313" key="2">
    <source>
        <dbReference type="EMBL" id="CUQ85226.1"/>
    </source>
</evidence>
<name>A0A174ZM32_9FIRM</name>
<keyword evidence="1" id="KW-0472">Membrane</keyword>